<keyword evidence="9" id="KW-0521">NADP</keyword>
<keyword evidence="14" id="KW-0406">Ion transport</keyword>
<dbReference type="SFLD" id="SFLDG01168">
    <property type="entry name" value="Ferric_reductase_subgroup_(FRE"/>
    <property type="match status" value="1"/>
</dbReference>
<dbReference type="Pfam" id="PF01794">
    <property type="entry name" value="Ferric_reduct"/>
    <property type="match status" value="1"/>
</dbReference>
<keyword evidence="12" id="KW-0560">Oxidoreductase</keyword>
<dbReference type="EMBL" id="AP012219">
    <property type="protein sequence ID" value="BAO42304.1"/>
    <property type="molecule type" value="Genomic_DNA"/>
</dbReference>
<evidence type="ECO:0000256" key="3">
    <source>
        <dbReference type="ARBA" id="ARBA00006278"/>
    </source>
</evidence>
<dbReference type="InterPro" id="IPR051410">
    <property type="entry name" value="Ferric/Cupric_Reductase"/>
</dbReference>
<dbReference type="Proteomes" id="UP000065495">
    <property type="component" value="Chromosome 7"/>
</dbReference>
<keyword evidence="6" id="KW-0285">Flavoprotein</keyword>
<dbReference type="Pfam" id="PF08022">
    <property type="entry name" value="FAD_binding_8"/>
    <property type="match status" value="1"/>
</dbReference>
<keyword evidence="4" id="KW-0813">Transport</keyword>
<evidence type="ECO:0000256" key="4">
    <source>
        <dbReference type="ARBA" id="ARBA00022448"/>
    </source>
</evidence>
<evidence type="ECO:0000256" key="6">
    <source>
        <dbReference type="ARBA" id="ARBA00022630"/>
    </source>
</evidence>
<gene>
    <name evidence="19" type="primary">FRE3</name>
    <name evidence="19" type="ORF">KLMA_70456</name>
</gene>
<dbReference type="GO" id="GO:0000293">
    <property type="term" value="F:ferric-chelate reductase activity"/>
    <property type="evidence" value="ECO:0007669"/>
    <property type="project" value="UniProtKB-ARBA"/>
</dbReference>
<feature type="transmembrane region" description="Helical" evidence="16">
    <location>
        <begin position="378"/>
        <end position="396"/>
    </location>
</feature>
<protein>
    <submittedName>
        <fullName evidence="19">Ferric reductase transmembrane component 4</fullName>
    </submittedName>
</protein>
<evidence type="ECO:0000256" key="7">
    <source>
        <dbReference type="ARBA" id="ARBA00022692"/>
    </source>
</evidence>
<feature type="transmembrane region" description="Helical" evidence="16">
    <location>
        <begin position="235"/>
        <end position="255"/>
    </location>
</feature>
<dbReference type="RefSeq" id="XP_022678051.1">
    <property type="nucleotide sequence ID" value="XM_022821717.1"/>
</dbReference>
<feature type="transmembrane region" description="Helical" evidence="16">
    <location>
        <begin position="349"/>
        <end position="371"/>
    </location>
</feature>
<comment type="cofactor">
    <cofactor evidence="1">
        <name>FAD</name>
        <dbReference type="ChEBI" id="CHEBI:57692"/>
    </cofactor>
</comment>
<evidence type="ECO:0000256" key="15">
    <source>
        <dbReference type="ARBA" id="ARBA00023136"/>
    </source>
</evidence>
<comment type="subcellular location">
    <subcellularLocation>
        <location evidence="2">Membrane</location>
        <topology evidence="2">Multi-pass membrane protein</topology>
    </subcellularLocation>
</comment>
<dbReference type="GeneID" id="34718194"/>
<dbReference type="GO" id="GO:0006826">
    <property type="term" value="P:iron ion transport"/>
    <property type="evidence" value="ECO:0007669"/>
    <property type="project" value="TreeGrafter"/>
</dbReference>
<keyword evidence="13" id="KW-0408">Iron</keyword>
<evidence type="ECO:0000256" key="10">
    <source>
        <dbReference type="ARBA" id="ARBA00022982"/>
    </source>
</evidence>
<keyword evidence="11 16" id="KW-1133">Transmembrane helix</keyword>
<dbReference type="InterPro" id="IPR013130">
    <property type="entry name" value="Fe3_Rdtase_TM_dom"/>
</dbReference>
<dbReference type="GO" id="GO:0005886">
    <property type="term" value="C:plasma membrane"/>
    <property type="evidence" value="ECO:0007669"/>
    <property type="project" value="TreeGrafter"/>
</dbReference>
<keyword evidence="10" id="KW-0249">Electron transport</keyword>
<dbReference type="InterPro" id="IPR039261">
    <property type="entry name" value="FNR_nucleotide-bd"/>
</dbReference>
<evidence type="ECO:0000256" key="2">
    <source>
        <dbReference type="ARBA" id="ARBA00004141"/>
    </source>
</evidence>
<evidence type="ECO:0000256" key="1">
    <source>
        <dbReference type="ARBA" id="ARBA00001974"/>
    </source>
</evidence>
<feature type="transmembrane region" description="Helical" evidence="16">
    <location>
        <begin position="160"/>
        <end position="182"/>
    </location>
</feature>
<feature type="signal peptide" evidence="17">
    <location>
        <begin position="1"/>
        <end position="20"/>
    </location>
</feature>
<keyword evidence="17" id="KW-0732">Signal</keyword>
<feature type="chain" id="PRO_5004796385" evidence="17">
    <location>
        <begin position="21"/>
        <end position="731"/>
    </location>
</feature>
<comment type="similarity">
    <text evidence="3">Belongs to the ferric reductase (FRE) family.</text>
</comment>
<dbReference type="Pfam" id="PF08030">
    <property type="entry name" value="NAD_binding_6"/>
    <property type="match status" value="1"/>
</dbReference>
<dbReference type="VEuPathDB" id="FungiDB:KLMA_70456"/>
<accession>W0TJK0</accession>
<evidence type="ECO:0000256" key="13">
    <source>
        <dbReference type="ARBA" id="ARBA00023004"/>
    </source>
</evidence>
<name>W0TJK0_KLUMD</name>
<dbReference type="CDD" id="cd06186">
    <property type="entry name" value="NOX_Duox_like_FAD_NADP"/>
    <property type="match status" value="1"/>
</dbReference>
<sequence>MLVKNFVLALFFFKSWCTAAKYTFFSKEESVYWACLDTLNPYIFTNDLGSAYAPNCQPTRNRFLSWLICNFDHQKPEDLDKSLEKIIENCETSVPFYNHTVPELHQLYEKVHSSAIDIDSDPSFDPTKNQTKPVIPPRRKVERFTRAYYSRARSESRTRLYGGAIFIYFAGCMLIGGIVTWSKILCPRIAQRFVGPKINAFRKLFTIPTVSKKHTENMRWKNFIIGLMPTRAQTYILFGYFALNVILSCVDYDIFPDNFYTSSKHQVATQTADLVQYRTGVISTIHTPVVFLLSGRNNLLLYLTGWPYETFLVYHKWTARGMWIHALVHSAAYTWLEIDSLAVVWKMQYWYWGGIATIVGGLMLFQASSYFRVNWYEIFKTIHFLFSALYIAGLWYHLRIFNGLWMEYVYASIGLWCGDHLLRICRLLWFGVVKRADCELFEEDGTIKMTIARPSTWKPFPGAFVYIYVLRPYGFWQSHPFTILFDENDADEKKIHIYIKAKKGLTASLAKSLSKMADKKQSFYVFVEGPYGFEAPLSKYENRLIITGGNGVPTGFSNYSNLTKNLTETSRETVKWIWIIRDCSPLKWFKDDLLKVQDRLGEIDIYITRMNANDTPSSDDIVDLKQEDDLSSSEKKNVAIINQTSEDNAADTNSGTSFSVFKELNKINIYFGRPDIQALVMSEIQNNSKGSTAILSCGPPKMNDEIRDTVANSLNLSDSRVDYFEEAQVWS</sequence>
<keyword evidence="5" id="KW-0479">Metal-binding</keyword>
<evidence type="ECO:0000259" key="18">
    <source>
        <dbReference type="PROSITE" id="PS51384"/>
    </source>
</evidence>
<dbReference type="AlphaFoldDB" id="W0TJK0"/>
<dbReference type="PROSITE" id="PS51384">
    <property type="entry name" value="FAD_FR"/>
    <property type="match status" value="1"/>
</dbReference>
<evidence type="ECO:0000256" key="16">
    <source>
        <dbReference type="SAM" id="Phobius"/>
    </source>
</evidence>
<evidence type="ECO:0000256" key="14">
    <source>
        <dbReference type="ARBA" id="ARBA00023065"/>
    </source>
</evidence>
<keyword evidence="15 16" id="KW-0472">Membrane</keyword>
<dbReference type="InterPro" id="IPR017927">
    <property type="entry name" value="FAD-bd_FR_type"/>
</dbReference>
<evidence type="ECO:0000313" key="19">
    <source>
        <dbReference type="EMBL" id="BAO42304.1"/>
    </source>
</evidence>
<dbReference type="GO" id="GO:0015677">
    <property type="term" value="P:copper ion import"/>
    <property type="evidence" value="ECO:0007669"/>
    <property type="project" value="TreeGrafter"/>
</dbReference>
<reference evidence="19 20" key="1">
    <citation type="journal article" date="2015" name="Biotechnol. Biofuels">
        <title>Genetic basis of the highly efficient yeast Kluyveromyces marxianus: complete genome sequence and transcriptome analyses.</title>
        <authorList>
            <person name="Lertwattanasakul N."/>
            <person name="Kosaka T."/>
            <person name="Hosoyama A."/>
            <person name="Suzuki Y."/>
            <person name="Rodrussamee N."/>
            <person name="Matsutani M."/>
            <person name="Murata M."/>
            <person name="Fujimoto N."/>
            <person name="Suprayogi"/>
            <person name="Tsuchikane K."/>
            <person name="Limtong S."/>
            <person name="Fujita N."/>
            <person name="Yamada M."/>
        </authorList>
    </citation>
    <scope>NUCLEOTIDE SEQUENCE [LARGE SCALE GENOMIC DNA]</scope>
    <source>
        <strain evidence="20">DMKU3-1042 / BCC 29191 / NBRC 104275</strain>
    </source>
</reference>
<keyword evidence="7 16" id="KW-0812">Transmembrane</keyword>
<dbReference type="GO" id="GO:0006879">
    <property type="term" value="P:intracellular iron ion homeostasis"/>
    <property type="evidence" value="ECO:0007669"/>
    <property type="project" value="TreeGrafter"/>
</dbReference>
<proteinExistence type="inferred from homology"/>
<dbReference type="PANTHER" id="PTHR32361:SF25">
    <property type="entry name" value="FERRIC_CUPRIC REDUCTASE TRANSMEMBRANE COMPONENT 1"/>
    <property type="match status" value="1"/>
</dbReference>
<feature type="domain" description="FAD-binding FR-type" evidence="18">
    <location>
        <begin position="426"/>
        <end position="537"/>
    </location>
</feature>
<evidence type="ECO:0000256" key="5">
    <source>
        <dbReference type="ARBA" id="ARBA00022617"/>
    </source>
</evidence>
<dbReference type="KEGG" id="kmx:KLMA_70456"/>
<evidence type="ECO:0000256" key="12">
    <source>
        <dbReference type="ARBA" id="ARBA00023002"/>
    </source>
</evidence>
<evidence type="ECO:0000313" key="20">
    <source>
        <dbReference type="Proteomes" id="UP000065495"/>
    </source>
</evidence>
<evidence type="ECO:0000256" key="11">
    <source>
        <dbReference type="ARBA" id="ARBA00022989"/>
    </source>
</evidence>
<keyword evidence="8" id="KW-0274">FAD</keyword>
<dbReference type="OrthoDB" id="4494341at2759"/>
<evidence type="ECO:0000256" key="17">
    <source>
        <dbReference type="SAM" id="SignalP"/>
    </source>
</evidence>
<organism evidence="19 20">
    <name type="scientific">Kluyveromyces marxianus (strain DMKU3-1042 / BCC 29191 / NBRC 104275)</name>
    <name type="common">Yeast</name>
    <name type="synonym">Candida kefyr</name>
    <dbReference type="NCBI Taxonomy" id="1003335"/>
    <lineage>
        <taxon>Eukaryota</taxon>
        <taxon>Fungi</taxon>
        <taxon>Dikarya</taxon>
        <taxon>Ascomycota</taxon>
        <taxon>Saccharomycotina</taxon>
        <taxon>Saccharomycetes</taxon>
        <taxon>Saccharomycetales</taxon>
        <taxon>Saccharomycetaceae</taxon>
        <taxon>Kluyveromyces</taxon>
    </lineage>
</organism>
<keyword evidence="5" id="KW-0349">Heme</keyword>
<dbReference type="SUPFAM" id="SSF52343">
    <property type="entry name" value="Ferredoxin reductase-like, C-terminal NADP-linked domain"/>
    <property type="match status" value="1"/>
</dbReference>
<evidence type="ECO:0000256" key="8">
    <source>
        <dbReference type="ARBA" id="ARBA00022827"/>
    </source>
</evidence>
<dbReference type="SFLD" id="SFLDS00052">
    <property type="entry name" value="Ferric_Reductase_Domain"/>
    <property type="match status" value="1"/>
</dbReference>
<dbReference type="Gene3D" id="3.40.50.80">
    <property type="entry name" value="Nucleotide-binding domain of ferredoxin-NADP reductase (FNR) module"/>
    <property type="match status" value="1"/>
</dbReference>
<dbReference type="InterPro" id="IPR013121">
    <property type="entry name" value="Fe_red_NAD-bd_6"/>
</dbReference>
<dbReference type="PANTHER" id="PTHR32361">
    <property type="entry name" value="FERRIC/CUPRIC REDUCTASE TRANSMEMBRANE COMPONENT"/>
    <property type="match status" value="1"/>
</dbReference>
<dbReference type="InterPro" id="IPR013112">
    <property type="entry name" value="FAD-bd_8"/>
</dbReference>
<evidence type="ECO:0000256" key="9">
    <source>
        <dbReference type="ARBA" id="ARBA00022857"/>
    </source>
</evidence>